<evidence type="ECO:0000313" key="2">
    <source>
        <dbReference type="Proteomes" id="UP001206312"/>
    </source>
</evidence>
<evidence type="ECO:0000313" key="1">
    <source>
        <dbReference type="EMBL" id="MCO5725402.1"/>
    </source>
</evidence>
<dbReference type="EMBL" id="JAMXIB010000008">
    <property type="protein sequence ID" value="MCO5725402.1"/>
    <property type="molecule type" value="Genomic_DNA"/>
</dbReference>
<organism evidence="1 2">
    <name type="scientific">Robiginitalea marina</name>
    <dbReference type="NCBI Taxonomy" id="2954105"/>
    <lineage>
        <taxon>Bacteria</taxon>
        <taxon>Pseudomonadati</taxon>
        <taxon>Bacteroidota</taxon>
        <taxon>Flavobacteriia</taxon>
        <taxon>Flavobacteriales</taxon>
        <taxon>Flavobacteriaceae</taxon>
        <taxon>Robiginitalea</taxon>
    </lineage>
</organism>
<keyword evidence="2" id="KW-1185">Reference proteome</keyword>
<dbReference type="RefSeq" id="WP_252741770.1">
    <property type="nucleotide sequence ID" value="NZ_JAMXIB010000008.1"/>
</dbReference>
<sequence>MLEHQLPDTTQEIHGGLHSLQEFFGLGTITGHLRNFFMSTHNEGSLRDYYANAIGGSMRFRSHEFYNFEFGAAGIFTYKLFSNDLNEPDPVVGRVSKWEHELFDILNLGNFNDLDRLEELYVRYNFSRGNITYGKMEIEDTPLLNRSDGRMKPFAFKGFWLNYAPADNHHLQVTWIDRISPRSTVEWFDFNEGIGLSFNGFQPDGTEAEYHEHLESDGLAMLGYHTRLRDFRLEFYQYYLHHISHITWAALEYRKNAWGLGLQYSVQFPDGFQNDLEYEQRYMQPGERGQVLSGRVRYHFGDWDLWGAYTHAFDTGRYLFPRELGRDQFYTSTQRSRLEGFGDTDIITLGTEVHFGRDHFTGGLEYTRLFGPEVNAYEFNKYNLDAYQQVNLKLDYAFKGFLEGMHMQLLYVYKNNLNNNAPEVIFNISNFHQLNFVTNFEF</sequence>
<comment type="caution">
    <text evidence="1">The sequence shown here is derived from an EMBL/GenBank/DDBJ whole genome shotgun (WGS) entry which is preliminary data.</text>
</comment>
<accession>A0ABT1AZJ5</accession>
<protein>
    <recommendedName>
        <fullName evidence="3">Outer membrane porin, OprD family</fullName>
    </recommendedName>
</protein>
<proteinExistence type="predicted"/>
<name>A0ABT1AZJ5_9FLAO</name>
<dbReference type="Gene3D" id="2.40.160.10">
    <property type="entry name" value="Porin"/>
    <property type="match status" value="1"/>
</dbReference>
<evidence type="ECO:0008006" key="3">
    <source>
        <dbReference type="Google" id="ProtNLM"/>
    </source>
</evidence>
<dbReference type="InterPro" id="IPR023614">
    <property type="entry name" value="Porin_dom_sf"/>
</dbReference>
<reference evidence="1 2" key="1">
    <citation type="submission" date="2022-06" db="EMBL/GenBank/DDBJ databases">
        <authorList>
            <person name="Xuan X."/>
        </authorList>
    </citation>
    <scope>NUCLEOTIDE SEQUENCE [LARGE SCALE GENOMIC DNA]</scope>
    <source>
        <strain evidence="1 2">2V75</strain>
    </source>
</reference>
<dbReference type="Proteomes" id="UP001206312">
    <property type="component" value="Unassembled WGS sequence"/>
</dbReference>
<gene>
    <name evidence="1" type="ORF">NG653_11075</name>
</gene>